<sequence length="294" mass="33358">MKTNLALTLALLLAACTSQNYELAYVNDENGKLDIFLFDSKNITDTLLISSENTKYNMVWSSDGKSLYYTEYKQGSRSIMRYNLESKENEELLSDTLTLTLNDVSRDGKTLLVSSGRDQVKGEIYSYHQPTKEWFRLTKNELYESGAKFSPDESQVIASIQTQVGDSIYRSGIAEIFQINVPNPINQKQLTSLKHFNALPDYSPNGEQIAFHHCDTGNCDIYVMNADGSNQVNITQGIDDNRWPRWSPDGRVLAFTKTLDGNSEIYIWNSSTKEITPLITSPKRDEIAEFRPKN</sequence>
<dbReference type="SUPFAM" id="SSF69304">
    <property type="entry name" value="Tricorn protease N-terminal domain"/>
    <property type="match status" value="1"/>
</dbReference>
<accession>A0A150X1J2</accession>
<dbReference type="PANTHER" id="PTHR36842">
    <property type="entry name" value="PROTEIN TOLB HOMOLOG"/>
    <property type="match status" value="1"/>
</dbReference>
<name>A0A150X1J2_9BACT</name>
<dbReference type="AlphaFoldDB" id="A0A150X1J2"/>
<organism evidence="4 5">
    <name type="scientific">Roseivirga spongicola</name>
    <dbReference type="NCBI Taxonomy" id="333140"/>
    <lineage>
        <taxon>Bacteria</taxon>
        <taxon>Pseudomonadati</taxon>
        <taxon>Bacteroidota</taxon>
        <taxon>Cytophagia</taxon>
        <taxon>Cytophagales</taxon>
        <taxon>Roseivirgaceae</taxon>
        <taxon>Roseivirga</taxon>
    </lineage>
</organism>
<dbReference type="Proteomes" id="UP000075606">
    <property type="component" value="Unassembled WGS sequence"/>
</dbReference>
<dbReference type="PROSITE" id="PS51257">
    <property type="entry name" value="PROKAR_LIPOPROTEIN"/>
    <property type="match status" value="1"/>
</dbReference>
<comment type="similarity">
    <text evidence="1">Belongs to the TolB family.</text>
</comment>
<dbReference type="Pfam" id="PF07676">
    <property type="entry name" value="PD40"/>
    <property type="match status" value="1"/>
</dbReference>
<comment type="caution">
    <text evidence="4">The sequence shown here is derived from an EMBL/GenBank/DDBJ whole genome shotgun (WGS) entry which is preliminary data.</text>
</comment>
<feature type="chain" id="PRO_5007574055" description="Peptidase S9A N-terminal domain-containing protein" evidence="2">
    <location>
        <begin position="21"/>
        <end position="294"/>
    </location>
</feature>
<protein>
    <recommendedName>
        <fullName evidence="3">Peptidase S9A N-terminal domain-containing protein</fullName>
    </recommendedName>
</protein>
<dbReference type="InterPro" id="IPR011659">
    <property type="entry name" value="WD40"/>
</dbReference>
<dbReference type="OrthoDB" id="8432779at2"/>
<evidence type="ECO:0000256" key="1">
    <source>
        <dbReference type="ARBA" id="ARBA00009820"/>
    </source>
</evidence>
<dbReference type="PANTHER" id="PTHR36842:SF1">
    <property type="entry name" value="PROTEIN TOLB"/>
    <property type="match status" value="1"/>
</dbReference>
<dbReference type="Pfam" id="PF02897">
    <property type="entry name" value="Peptidase_S9_N"/>
    <property type="match status" value="1"/>
</dbReference>
<dbReference type="GO" id="GO:0004252">
    <property type="term" value="F:serine-type endopeptidase activity"/>
    <property type="evidence" value="ECO:0007669"/>
    <property type="project" value="InterPro"/>
</dbReference>
<dbReference type="Gene3D" id="2.120.10.30">
    <property type="entry name" value="TolB, C-terminal domain"/>
    <property type="match status" value="2"/>
</dbReference>
<keyword evidence="2" id="KW-0732">Signal</keyword>
<proteinExistence type="inferred from homology"/>
<reference evidence="4 5" key="1">
    <citation type="submission" date="2016-01" db="EMBL/GenBank/DDBJ databases">
        <title>Genome sequencing of Roseivirga spongicola UST030701-084.</title>
        <authorList>
            <person name="Selvaratnam C."/>
            <person name="Thevarajoo S."/>
            <person name="Goh K.M."/>
            <person name="Ee R."/>
            <person name="Chan K.-G."/>
            <person name="Chong C.S."/>
        </authorList>
    </citation>
    <scope>NUCLEOTIDE SEQUENCE [LARGE SCALE GENOMIC DNA]</scope>
    <source>
        <strain evidence="4 5">UST030701-084</strain>
    </source>
</reference>
<gene>
    <name evidence="4" type="ORF">AWW68_16975</name>
</gene>
<evidence type="ECO:0000259" key="3">
    <source>
        <dbReference type="Pfam" id="PF02897"/>
    </source>
</evidence>
<evidence type="ECO:0000313" key="4">
    <source>
        <dbReference type="EMBL" id="KYG72597.1"/>
    </source>
</evidence>
<evidence type="ECO:0000313" key="5">
    <source>
        <dbReference type="Proteomes" id="UP000075606"/>
    </source>
</evidence>
<dbReference type="EMBL" id="LRPC01000029">
    <property type="protein sequence ID" value="KYG72597.1"/>
    <property type="molecule type" value="Genomic_DNA"/>
</dbReference>
<dbReference type="RefSeq" id="WP_068224496.1">
    <property type="nucleotide sequence ID" value="NZ_LRPC01000029.1"/>
</dbReference>
<feature type="signal peptide" evidence="2">
    <location>
        <begin position="1"/>
        <end position="20"/>
    </location>
</feature>
<evidence type="ECO:0000256" key="2">
    <source>
        <dbReference type="SAM" id="SignalP"/>
    </source>
</evidence>
<keyword evidence="5" id="KW-1185">Reference proteome</keyword>
<dbReference type="STRING" id="333140.AWW68_16975"/>
<feature type="domain" description="Peptidase S9A N-terminal" evidence="3">
    <location>
        <begin position="43"/>
        <end position="141"/>
    </location>
</feature>
<dbReference type="InterPro" id="IPR023302">
    <property type="entry name" value="Pept_S9A_N"/>
</dbReference>
<dbReference type="InterPro" id="IPR011042">
    <property type="entry name" value="6-blade_b-propeller_TolB-like"/>
</dbReference>